<reference evidence="3 4" key="1">
    <citation type="journal article" date="2020" name="bioRxiv">
        <title>Sequence and annotation of 42 cannabis genomes reveals extensive copy number variation in cannabinoid synthesis and pathogen resistance genes.</title>
        <authorList>
            <person name="Mckernan K.J."/>
            <person name="Helbert Y."/>
            <person name="Kane L.T."/>
            <person name="Ebling H."/>
            <person name="Zhang L."/>
            <person name="Liu B."/>
            <person name="Eaton Z."/>
            <person name="Mclaughlin S."/>
            <person name="Kingan S."/>
            <person name="Baybayan P."/>
            <person name="Concepcion G."/>
            <person name="Jordan M."/>
            <person name="Riva A."/>
            <person name="Barbazuk W."/>
            <person name="Harkins T."/>
        </authorList>
    </citation>
    <scope>NUCLEOTIDE SEQUENCE [LARGE SCALE GENOMIC DNA]</scope>
    <source>
        <strain evidence="4">cv. Jamaican Lion 4</strain>
        <tissue evidence="3">Leaf</tissue>
    </source>
</reference>
<comment type="caution">
    <text evidence="3">The sequence shown here is derived from an EMBL/GenBank/DDBJ whole genome shotgun (WGS) entry which is preliminary data.</text>
</comment>
<accession>A0A7J6F3M2</accession>
<organism evidence="3 4">
    <name type="scientific">Cannabis sativa</name>
    <name type="common">Hemp</name>
    <name type="synonym">Marijuana</name>
    <dbReference type="NCBI Taxonomy" id="3483"/>
    <lineage>
        <taxon>Eukaryota</taxon>
        <taxon>Viridiplantae</taxon>
        <taxon>Streptophyta</taxon>
        <taxon>Embryophyta</taxon>
        <taxon>Tracheophyta</taxon>
        <taxon>Spermatophyta</taxon>
        <taxon>Magnoliopsida</taxon>
        <taxon>eudicotyledons</taxon>
        <taxon>Gunneridae</taxon>
        <taxon>Pentapetalae</taxon>
        <taxon>rosids</taxon>
        <taxon>fabids</taxon>
        <taxon>Rosales</taxon>
        <taxon>Cannabaceae</taxon>
        <taxon>Cannabis</taxon>
    </lineage>
</organism>
<dbReference type="PANTHER" id="PTHR43435">
    <property type="entry name" value="RIBULOKINASE"/>
    <property type="match status" value="1"/>
</dbReference>
<keyword evidence="2" id="KW-0418">Kinase</keyword>
<dbReference type="SUPFAM" id="SSF53067">
    <property type="entry name" value="Actin-like ATPase domain"/>
    <property type="match status" value="1"/>
</dbReference>
<proteinExistence type="predicted"/>
<dbReference type="GO" id="GO:0019150">
    <property type="term" value="F:D-ribulokinase activity"/>
    <property type="evidence" value="ECO:0007669"/>
    <property type="project" value="TreeGrafter"/>
</dbReference>
<dbReference type="GO" id="GO:0005737">
    <property type="term" value="C:cytoplasm"/>
    <property type="evidence" value="ECO:0007669"/>
    <property type="project" value="TreeGrafter"/>
</dbReference>
<keyword evidence="1" id="KW-0808">Transferase</keyword>
<dbReference type="GO" id="GO:0019321">
    <property type="term" value="P:pentose metabolic process"/>
    <property type="evidence" value="ECO:0007669"/>
    <property type="project" value="TreeGrafter"/>
</dbReference>
<dbReference type="Proteomes" id="UP000583929">
    <property type="component" value="Unassembled WGS sequence"/>
</dbReference>
<gene>
    <name evidence="3" type="ORF">G4B88_028400</name>
</gene>
<sequence>MVCASIDDGNEYFLQIQTPHFSTIWSVLIVLAIDDSQKCHIGESTWFALVDSNDQLVAILNELTQYLLGVALPNSLFIQENAVIIGPISFEFLLFLVNQISEYVLLGVAILGSVAARKYSSVHDAMKALNAAGQVIHPSKDPKVEKYHKEKYRIFSELYEQQISHRSLIDQAFSFLHITLELIMSKVQFKQDHYCN</sequence>
<evidence type="ECO:0000313" key="4">
    <source>
        <dbReference type="Proteomes" id="UP000583929"/>
    </source>
</evidence>
<dbReference type="InterPro" id="IPR043129">
    <property type="entry name" value="ATPase_NBD"/>
</dbReference>
<name>A0A7J6F3M2_CANSA</name>
<evidence type="ECO:0000313" key="3">
    <source>
        <dbReference type="EMBL" id="KAF4364280.1"/>
    </source>
</evidence>
<evidence type="ECO:0000256" key="2">
    <source>
        <dbReference type="ARBA" id="ARBA00022777"/>
    </source>
</evidence>
<dbReference type="AlphaFoldDB" id="A0A7J6F3M2"/>
<dbReference type="EMBL" id="JAATIQ010000284">
    <property type="protein sequence ID" value="KAF4364280.1"/>
    <property type="molecule type" value="Genomic_DNA"/>
</dbReference>
<keyword evidence="4" id="KW-1185">Reference proteome</keyword>
<evidence type="ECO:0000256" key="1">
    <source>
        <dbReference type="ARBA" id="ARBA00022679"/>
    </source>
</evidence>
<dbReference type="PANTHER" id="PTHR43435:SF4">
    <property type="entry name" value="FGGY CARBOHYDRATE KINASE DOMAIN-CONTAINING PROTEIN"/>
    <property type="match status" value="1"/>
</dbReference>
<dbReference type="Gene3D" id="3.30.420.40">
    <property type="match status" value="1"/>
</dbReference>
<protein>
    <submittedName>
        <fullName evidence="3">Uncharacterized protein</fullName>
    </submittedName>
</protein>